<organism evidence="1 2">
    <name type="scientific">Setomelanomma holmii</name>
    <dbReference type="NCBI Taxonomy" id="210430"/>
    <lineage>
        <taxon>Eukaryota</taxon>
        <taxon>Fungi</taxon>
        <taxon>Dikarya</taxon>
        <taxon>Ascomycota</taxon>
        <taxon>Pezizomycotina</taxon>
        <taxon>Dothideomycetes</taxon>
        <taxon>Pleosporomycetidae</taxon>
        <taxon>Pleosporales</taxon>
        <taxon>Pleosporineae</taxon>
        <taxon>Phaeosphaeriaceae</taxon>
        <taxon>Setomelanomma</taxon>
    </lineage>
</organism>
<evidence type="ECO:0000313" key="1">
    <source>
        <dbReference type="EMBL" id="KAF2024396.1"/>
    </source>
</evidence>
<proteinExistence type="predicted"/>
<keyword evidence="2" id="KW-1185">Reference proteome</keyword>
<dbReference type="AlphaFoldDB" id="A0A9P4H0B0"/>
<dbReference type="Proteomes" id="UP000799777">
    <property type="component" value="Unassembled WGS sequence"/>
</dbReference>
<protein>
    <submittedName>
        <fullName evidence="1">Uncharacterized protein</fullName>
    </submittedName>
</protein>
<accession>A0A9P4H0B0</accession>
<dbReference type="EMBL" id="ML978297">
    <property type="protein sequence ID" value="KAF2024396.1"/>
    <property type="molecule type" value="Genomic_DNA"/>
</dbReference>
<dbReference type="OrthoDB" id="4708870at2759"/>
<sequence>MGGLVFASTPLASGKPPHVPRMSPEVYRKVSAECKLKLGTLFNNVVVPRDAPGKADYGDVDFLVEGIASDTWPREIWFKTKELLDAALHLPRGGSHSFAILHPDIPEAYVQVDVELSPGNGTPGATELFKWTAFMKGDGDLLQIIGITHRYLGLTCNDKGLHFRVKDIHTDNKKKQLLFLTRDPDEAMKFHGLDVAKYHEGFADENELFDWVTNGRFFSASIFADRTEKSNDRSRQKKRSMYAQFIEVYMPLHAGKGTSTEWTQQVVLDEALAAFDKRAGYEAMVAEHNAIKDEEQLWNKIRAVLPVEGNPLKLALRGLRRWVVFEDGEPRITEEPMLEDHPAWTASMAFGSIEKLLCWVTDNWEAIKALEKARVMVVKEAMATG</sequence>
<reference evidence="1" key="1">
    <citation type="journal article" date="2020" name="Stud. Mycol.">
        <title>101 Dothideomycetes genomes: a test case for predicting lifestyles and emergence of pathogens.</title>
        <authorList>
            <person name="Haridas S."/>
            <person name="Albert R."/>
            <person name="Binder M."/>
            <person name="Bloem J."/>
            <person name="Labutti K."/>
            <person name="Salamov A."/>
            <person name="Andreopoulos B."/>
            <person name="Baker S."/>
            <person name="Barry K."/>
            <person name="Bills G."/>
            <person name="Bluhm B."/>
            <person name="Cannon C."/>
            <person name="Castanera R."/>
            <person name="Culley D."/>
            <person name="Daum C."/>
            <person name="Ezra D."/>
            <person name="Gonzalez J."/>
            <person name="Henrissat B."/>
            <person name="Kuo A."/>
            <person name="Liang C."/>
            <person name="Lipzen A."/>
            <person name="Lutzoni F."/>
            <person name="Magnuson J."/>
            <person name="Mondo S."/>
            <person name="Nolan M."/>
            <person name="Ohm R."/>
            <person name="Pangilinan J."/>
            <person name="Park H.-J."/>
            <person name="Ramirez L."/>
            <person name="Alfaro M."/>
            <person name="Sun H."/>
            <person name="Tritt A."/>
            <person name="Yoshinaga Y."/>
            <person name="Zwiers L.-H."/>
            <person name="Turgeon B."/>
            <person name="Goodwin S."/>
            <person name="Spatafora J."/>
            <person name="Crous P."/>
            <person name="Grigoriev I."/>
        </authorList>
    </citation>
    <scope>NUCLEOTIDE SEQUENCE</scope>
    <source>
        <strain evidence="1">CBS 110217</strain>
    </source>
</reference>
<name>A0A9P4H0B0_9PLEO</name>
<comment type="caution">
    <text evidence="1">The sequence shown here is derived from an EMBL/GenBank/DDBJ whole genome shotgun (WGS) entry which is preliminary data.</text>
</comment>
<gene>
    <name evidence="1" type="ORF">EK21DRAFT_78812</name>
</gene>
<evidence type="ECO:0000313" key="2">
    <source>
        <dbReference type="Proteomes" id="UP000799777"/>
    </source>
</evidence>